<name>E4RTW3_LEAB4</name>
<dbReference type="Proteomes" id="UP000007435">
    <property type="component" value="Chromosome"/>
</dbReference>
<dbReference type="GO" id="GO:0010181">
    <property type="term" value="F:FMN binding"/>
    <property type="evidence" value="ECO:0007669"/>
    <property type="project" value="TreeGrafter"/>
</dbReference>
<gene>
    <name evidence="2" type="ordered locus">Lbys_3009</name>
</gene>
<dbReference type="SUPFAM" id="SSF52218">
    <property type="entry name" value="Flavoproteins"/>
    <property type="match status" value="1"/>
</dbReference>
<proteinExistence type="predicted"/>
<dbReference type="OrthoDB" id="9812295at2"/>
<dbReference type="Pfam" id="PF03358">
    <property type="entry name" value="FMN_red"/>
    <property type="match status" value="1"/>
</dbReference>
<evidence type="ECO:0000259" key="1">
    <source>
        <dbReference type="Pfam" id="PF03358"/>
    </source>
</evidence>
<feature type="domain" description="NADPH-dependent FMN reductase-like" evidence="1">
    <location>
        <begin position="8"/>
        <end position="141"/>
    </location>
</feature>
<dbReference type="EMBL" id="CP002305">
    <property type="protein sequence ID" value="ADQ18671.1"/>
    <property type="molecule type" value="Genomic_DNA"/>
</dbReference>
<organism evidence="2 3">
    <name type="scientific">Leadbetterella byssophila (strain DSM 17132 / JCM 16389 / KACC 11308 / NBRC 106382 / 4M15)</name>
    <dbReference type="NCBI Taxonomy" id="649349"/>
    <lineage>
        <taxon>Bacteria</taxon>
        <taxon>Pseudomonadati</taxon>
        <taxon>Bacteroidota</taxon>
        <taxon>Cytophagia</taxon>
        <taxon>Cytophagales</taxon>
        <taxon>Leadbetterellaceae</taxon>
        <taxon>Leadbetterella</taxon>
    </lineage>
</organism>
<keyword evidence="3" id="KW-1185">Reference proteome</keyword>
<accession>E4RTW3</accession>
<dbReference type="PANTHER" id="PTHR30543:SF21">
    <property type="entry name" value="NAD(P)H-DEPENDENT FMN REDUCTASE LOT6"/>
    <property type="match status" value="1"/>
</dbReference>
<dbReference type="KEGG" id="lby:Lbys_3009"/>
<evidence type="ECO:0000313" key="2">
    <source>
        <dbReference type="EMBL" id="ADQ18671.1"/>
    </source>
</evidence>
<dbReference type="Gene3D" id="3.40.50.360">
    <property type="match status" value="1"/>
</dbReference>
<reference key="1">
    <citation type="submission" date="2010-11" db="EMBL/GenBank/DDBJ databases">
        <title>The complete genome of Leadbetterella byssophila DSM 17132.</title>
        <authorList>
            <consortium name="US DOE Joint Genome Institute (JGI-PGF)"/>
            <person name="Lucas S."/>
            <person name="Copeland A."/>
            <person name="Lapidus A."/>
            <person name="Glavina del Rio T."/>
            <person name="Dalin E."/>
            <person name="Tice H."/>
            <person name="Bruce D."/>
            <person name="Goodwin L."/>
            <person name="Pitluck S."/>
            <person name="Kyrpides N."/>
            <person name="Mavromatis K."/>
            <person name="Ivanova N."/>
            <person name="Teshima H."/>
            <person name="Brettin T."/>
            <person name="Detter J.C."/>
            <person name="Han C."/>
            <person name="Tapia R."/>
            <person name="Land M."/>
            <person name="Hauser L."/>
            <person name="Markowitz V."/>
            <person name="Cheng J.-F."/>
            <person name="Hugenholtz P."/>
            <person name="Woyke T."/>
            <person name="Wu D."/>
            <person name="Tindall B."/>
            <person name="Pomrenke H.G."/>
            <person name="Brambilla E."/>
            <person name="Klenk H.-P."/>
            <person name="Eisen J.A."/>
        </authorList>
    </citation>
    <scope>NUCLEOTIDE SEQUENCE [LARGE SCALE GENOMIC DNA]</scope>
    <source>
        <strain>DSM 17132</strain>
    </source>
</reference>
<dbReference type="InterPro" id="IPR029039">
    <property type="entry name" value="Flavoprotein-like_sf"/>
</dbReference>
<sequence>MQDSTSAIGILIGTNRKNSISEQIGYYYAERLAARNISYDLVQLQNLPKDFLFTQTYGNQNPEFAKFQELIDRHQKWIIVIPEYNGSYPGVLKSFIDALRHPDSFSRKKVALVGVSSGAYGNAVGLSHFSDVLAYLNADVLGLRLKLANILKHFSQGAFTFEVYSNFVEKQIDTFLDF</sequence>
<dbReference type="HOGENOM" id="CLU_055322_1_2_10"/>
<dbReference type="InterPro" id="IPR050712">
    <property type="entry name" value="NAD(P)H-dep_reductase"/>
</dbReference>
<dbReference type="AlphaFoldDB" id="E4RTW3"/>
<dbReference type="GO" id="GO:0005829">
    <property type="term" value="C:cytosol"/>
    <property type="evidence" value="ECO:0007669"/>
    <property type="project" value="TreeGrafter"/>
</dbReference>
<dbReference type="eggNOG" id="COG0431">
    <property type="taxonomic scope" value="Bacteria"/>
</dbReference>
<reference evidence="2 3" key="2">
    <citation type="journal article" date="2011" name="Stand. Genomic Sci.">
        <title>Complete genome sequence of Leadbetterella byssophila type strain (4M15).</title>
        <authorList>
            <person name="Abt B."/>
            <person name="Teshima H."/>
            <person name="Lucas S."/>
            <person name="Lapidus A."/>
            <person name="Del Rio T.G."/>
            <person name="Nolan M."/>
            <person name="Tice H."/>
            <person name="Cheng J.F."/>
            <person name="Pitluck S."/>
            <person name="Liolios K."/>
            <person name="Pagani I."/>
            <person name="Ivanova N."/>
            <person name="Mavromatis K."/>
            <person name="Pati A."/>
            <person name="Tapia R."/>
            <person name="Han C."/>
            <person name="Goodwin L."/>
            <person name="Chen A."/>
            <person name="Palaniappan K."/>
            <person name="Land M."/>
            <person name="Hauser L."/>
            <person name="Chang Y.J."/>
            <person name="Jeffries C.D."/>
            <person name="Rohde M."/>
            <person name="Goker M."/>
            <person name="Tindall B.J."/>
            <person name="Detter J.C."/>
            <person name="Woyke T."/>
            <person name="Bristow J."/>
            <person name="Eisen J.A."/>
            <person name="Markowitz V."/>
            <person name="Hugenholtz P."/>
            <person name="Klenk H.P."/>
            <person name="Kyrpides N.C."/>
        </authorList>
    </citation>
    <scope>NUCLEOTIDE SEQUENCE [LARGE SCALE GENOMIC DNA]</scope>
    <source>
        <strain evidence="3">DSM 17132 / JCM 16389 / KACC 11308 / NBRC 106382 / 4M15</strain>
    </source>
</reference>
<dbReference type="InterPro" id="IPR005025">
    <property type="entry name" value="FMN_Rdtase-like_dom"/>
</dbReference>
<protein>
    <submittedName>
        <fullName evidence="2">NADPH-dependent FMN reductase</fullName>
    </submittedName>
</protein>
<dbReference type="PANTHER" id="PTHR30543">
    <property type="entry name" value="CHROMATE REDUCTASE"/>
    <property type="match status" value="1"/>
</dbReference>
<dbReference type="GO" id="GO:0016491">
    <property type="term" value="F:oxidoreductase activity"/>
    <property type="evidence" value="ECO:0007669"/>
    <property type="project" value="InterPro"/>
</dbReference>
<dbReference type="RefSeq" id="WP_013409703.1">
    <property type="nucleotide sequence ID" value="NC_014655.1"/>
</dbReference>
<dbReference type="STRING" id="649349.Lbys_3009"/>
<evidence type="ECO:0000313" key="3">
    <source>
        <dbReference type="Proteomes" id="UP000007435"/>
    </source>
</evidence>